<evidence type="ECO:0000313" key="10">
    <source>
        <dbReference type="Proteomes" id="UP001156389"/>
    </source>
</evidence>
<dbReference type="PRINTS" id="PR00352">
    <property type="entry name" value="3FE4SFRDOXIN"/>
</dbReference>
<dbReference type="PANTHER" id="PTHR36923:SF3">
    <property type="entry name" value="FERREDOXIN"/>
    <property type="match status" value="1"/>
</dbReference>
<comment type="function">
    <text evidence="8">Ferredoxins are iron-sulfur proteins that transfer electrons in a wide variety of metabolic reactions.</text>
</comment>
<evidence type="ECO:0000256" key="6">
    <source>
        <dbReference type="ARBA" id="ARBA00023014"/>
    </source>
</evidence>
<evidence type="ECO:0000256" key="5">
    <source>
        <dbReference type="ARBA" id="ARBA00023004"/>
    </source>
</evidence>
<organism evidence="9 10">
    <name type="scientific">Streptomyces gossypii</name>
    <dbReference type="NCBI Taxonomy" id="2883101"/>
    <lineage>
        <taxon>Bacteria</taxon>
        <taxon>Bacillati</taxon>
        <taxon>Actinomycetota</taxon>
        <taxon>Actinomycetes</taxon>
        <taxon>Kitasatosporales</taxon>
        <taxon>Streptomycetaceae</taxon>
        <taxon>Streptomyces</taxon>
    </lineage>
</organism>
<dbReference type="Gene3D" id="3.30.70.20">
    <property type="match status" value="1"/>
</dbReference>
<evidence type="ECO:0000313" key="9">
    <source>
        <dbReference type="EMBL" id="MCT2593145.1"/>
    </source>
</evidence>
<keyword evidence="6 8" id="KW-0411">Iron-sulfur</keyword>
<sequence>MKTHVDRDLCDNHGQCVFAAPEVFSFDDDDYLLYTEEAGDELQEKVAKAAAVCPVRAITFTGGSLAAGA</sequence>
<keyword evidence="2 8" id="KW-0813">Transport</keyword>
<reference evidence="9 10" key="1">
    <citation type="submission" date="2021-10" db="EMBL/GenBank/DDBJ databases">
        <title>Streptomyces gossypii sp. nov., isolated from soil collected from cotton field.</title>
        <authorList>
            <person name="Ge X."/>
            <person name="Chen X."/>
            <person name="Liu W."/>
        </authorList>
    </citation>
    <scope>NUCLEOTIDE SEQUENCE [LARGE SCALE GENOMIC DNA]</scope>
    <source>
        <strain evidence="9 10">N2-109</strain>
    </source>
</reference>
<keyword evidence="7" id="KW-0003">3Fe-4S</keyword>
<accession>A0ABT2JZ14</accession>
<dbReference type="SUPFAM" id="SSF54862">
    <property type="entry name" value="4Fe-4S ferredoxins"/>
    <property type="match status" value="1"/>
</dbReference>
<evidence type="ECO:0000256" key="2">
    <source>
        <dbReference type="ARBA" id="ARBA00022448"/>
    </source>
</evidence>
<proteinExistence type="predicted"/>
<keyword evidence="5 8" id="KW-0408">Iron</keyword>
<keyword evidence="4 8" id="KW-0249">Electron transport</keyword>
<comment type="caution">
    <text evidence="9">The sequence shown here is derived from an EMBL/GenBank/DDBJ whole genome shotgun (WGS) entry which is preliminary data.</text>
</comment>
<name>A0ABT2JZ14_9ACTN</name>
<evidence type="ECO:0000256" key="1">
    <source>
        <dbReference type="ARBA" id="ARBA00001927"/>
    </source>
</evidence>
<evidence type="ECO:0000256" key="3">
    <source>
        <dbReference type="ARBA" id="ARBA00022723"/>
    </source>
</evidence>
<dbReference type="InterPro" id="IPR001080">
    <property type="entry name" value="3Fe4S_ferredoxin"/>
</dbReference>
<dbReference type="Pfam" id="PF13459">
    <property type="entry name" value="Fer4_15"/>
    <property type="match status" value="1"/>
</dbReference>
<evidence type="ECO:0000256" key="8">
    <source>
        <dbReference type="RuleBase" id="RU368020"/>
    </source>
</evidence>
<dbReference type="InterPro" id="IPR051269">
    <property type="entry name" value="Fe-S_cluster_ET"/>
</dbReference>
<dbReference type="PANTHER" id="PTHR36923">
    <property type="entry name" value="FERREDOXIN"/>
    <property type="match status" value="1"/>
</dbReference>
<dbReference type="EMBL" id="JAJAGO010000012">
    <property type="protein sequence ID" value="MCT2593145.1"/>
    <property type="molecule type" value="Genomic_DNA"/>
</dbReference>
<keyword evidence="3 8" id="KW-0479">Metal-binding</keyword>
<evidence type="ECO:0000256" key="4">
    <source>
        <dbReference type="ARBA" id="ARBA00022982"/>
    </source>
</evidence>
<dbReference type="RefSeq" id="WP_260220493.1">
    <property type="nucleotide sequence ID" value="NZ_JAJAGO010000012.1"/>
</dbReference>
<evidence type="ECO:0000256" key="7">
    <source>
        <dbReference type="ARBA" id="ARBA00023291"/>
    </source>
</evidence>
<comment type="cofactor">
    <cofactor evidence="1">
        <name>[3Fe-4S] cluster</name>
        <dbReference type="ChEBI" id="CHEBI:21137"/>
    </cofactor>
</comment>
<dbReference type="Proteomes" id="UP001156389">
    <property type="component" value="Unassembled WGS sequence"/>
</dbReference>
<protein>
    <recommendedName>
        <fullName evidence="8">Ferredoxin</fullName>
    </recommendedName>
</protein>
<keyword evidence="10" id="KW-1185">Reference proteome</keyword>
<gene>
    <name evidence="9" type="ORF">LHJ74_25115</name>
</gene>